<sequence>MVKVEIVEEKDHQDANNSPYASASSSRTSSSVSLSSVSSELSADETLYDRISALVDIVPPTTRHRISTRVSKAASFVKQSGKVVGNIVWIVTTSALLVGLPLALSLEDEAKIVAQEREMMAQQQGAQQVSFPVYVSLCCGLVTDGVAAVFFCVADAFARICIPTASRVKSVSSEGSCTTWVLSVLFKPFRPSVSTL</sequence>
<gene>
    <name evidence="1" type="ORF">BV22DRAFT_694320</name>
</gene>
<dbReference type="EMBL" id="MU266506">
    <property type="protein sequence ID" value="KAH7921906.1"/>
    <property type="molecule type" value="Genomic_DNA"/>
</dbReference>
<organism evidence="1 2">
    <name type="scientific">Leucogyrophana mollusca</name>
    <dbReference type="NCBI Taxonomy" id="85980"/>
    <lineage>
        <taxon>Eukaryota</taxon>
        <taxon>Fungi</taxon>
        <taxon>Dikarya</taxon>
        <taxon>Basidiomycota</taxon>
        <taxon>Agaricomycotina</taxon>
        <taxon>Agaricomycetes</taxon>
        <taxon>Agaricomycetidae</taxon>
        <taxon>Boletales</taxon>
        <taxon>Boletales incertae sedis</taxon>
        <taxon>Leucogyrophana</taxon>
    </lineage>
</organism>
<dbReference type="Proteomes" id="UP000790709">
    <property type="component" value="Unassembled WGS sequence"/>
</dbReference>
<comment type="caution">
    <text evidence="1">The sequence shown here is derived from an EMBL/GenBank/DDBJ whole genome shotgun (WGS) entry which is preliminary data.</text>
</comment>
<protein>
    <submittedName>
        <fullName evidence="1">Tom22-domain-containing protein</fullName>
    </submittedName>
</protein>
<name>A0ACB8B7Y1_9AGAM</name>
<accession>A0ACB8B7Y1</accession>
<proteinExistence type="predicted"/>
<reference evidence="1" key="1">
    <citation type="journal article" date="2021" name="New Phytol.">
        <title>Evolutionary innovations through gain and loss of genes in the ectomycorrhizal Boletales.</title>
        <authorList>
            <person name="Wu G."/>
            <person name="Miyauchi S."/>
            <person name="Morin E."/>
            <person name="Kuo A."/>
            <person name="Drula E."/>
            <person name="Varga T."/>
            <person name="Kohler A."/>
            <person name="Feng B."/>
            <person name="Cao Y."/>
            <person name="Lipzen A."/>
            <person name="Daum C."/>
            <person name="Hundley H."/>
            <person name="Pangilinan J."/>
            <person name="Johnson J."/>
            <person name="Barry K."/>
            <person name="LaButti K."/>
            <person name="Ng V."/>
            <person name="Ahrendt S."/>
            <person name="Min B."/>
            <person name="Choi I.G."/>
            <person name="Park H."/>
            <person name="Plett J.M."/>
            <person name="Magnuson J."/>
            <person name="Spatafora J.W."/>
            <person name="Nagy L.G."/>
            <person name="Henrissat B."/>
            <person name="Grigoriev I.V."/>
            <person name="Yang Z.L."/>
            <person name="Xu J."/>
            <person name="Martin F.M."/>
        </authorList>
    </citation>
    <scope>NUCLEOTIDE SEQUENCE</scope>
    <source>
        <strain evidence="1">KUC20120723A-06</strain>
    </source>
</reference>
<evidence type="ECO:0000313" key="2">
    <source>
        <dbReference type="Proteomes" id="UP000790709"/>
    </source>
</evidence>
<evidence type="ECO:0000313" key="1">
    <source>
        <dbReference type="EMBL" id="KAH7921906.1"/>
    </source>
</evidence>
<keyword evidence="2" id="KW-1185">Reference proteome</keyword>